<organism evidence="2 3">
    <name type="scientific">Lasiodiplodia theobromae</name>
    <dbReference type="NCBI Taxonomy" id="45133"/>
    <lineage>
        <taxon>Eukaryota</taxon>
        <taxon>Fungi</taxon>
        <taxon>Dikarya</taxon>
        <taxon>Ascomycota</taxon>
        <taxon>Pezizomycotina</taxon>
        <taxon>Dothideomycetes</taxon>
        <taxon>Dothideomycetes incertae sedis</taxon>
        <taxon>Botryosphaeriales</taxon>
        <taxon>Botryosphaeriaceae</taxon>
        <taxon>Lasiodiplodia</taxon>
    </lineage>
</organism>
<dbReference type="Proteomes" id="UP000325902">
    <property type="component" value="Unassembled WGS sequence"/>
</dbReference>
<keyword evidence="1" id="KW-0812">Transmembrane</keyword>
<evidence type="ECO:0000313" key="3">
    <source>
        <dbReference type="Proteomes" id="UP000325902"/>
    </source>
</evidence>
<sequence length="149" mass="16308">MPRPSESRRLRIAYLLTLATSISLVITSTMIIVNVGPLLPQPQRDANIRLGVILALACSATLSSALLVTTEVMNYRYHGEHFLCVPNSGMYLLLMFPFSAVKSAEVHHRSPSDPPRARPDGCHERQKRLAGAAATREYGCAFECAVSVV</sequence>
<reference evidence="2 3" key="1">
    <citation type="journal article" date="2019" name="Sci. Rep.">
        <title>A multi-omics analysis of the grapevine pathogen Lasiodiplodia theobromae reveals that temperature affects the expression of virulence- and pathogenicity-related genes.</title>
        <authorList>
            <person name="Felix C."/>
            <person name="Meneses R."/>
            <person name="Goncalves M.F.M."/>
            <person name="Tilleman L."/>
            <person name="Duarte A.S."/>
            <person name="Jorrin-Novo J.V."/>
            <person name="Van de Peer Y."/>
            <person name="Deforce D."/>
            <person name="Van Nieuwerburgh F."/>
            <person name="Esteves A.C."/>
            <person name="Alves A."/>
        </authorList>
    </citation>
    <scope>NUCLEOTIDE SEQUENCE [LARGE SCALE GENOMIC DNA]</scope>
    <source>
        <strain evidence="2 3">LA-SOL3</strain>
    </source>
</reference>
<keyword evidence="1" id="KW-1133">Transmembrane helix</keyword>
<dbReference type="OrthoDB" id="3961984at2759"/>
<gene>
    <name evidence="2" type="ORF">DBV05_g10214</name>
</gene>
<comment type="caution">
    <text evidence="2">The sequence shown here is derived from an EMBL/GenBank/DDBJ whole genome shotgun (WGS) entry which is preliminary data.</text>
</comment>
<keyword evidence="1" id="KW-0472">Membrane</keyword>
<protein>
    <submittedName>
        <fullName evidence="2">Uncharacterized protein</fullName>
    </submittedName>
</protein>
<evidence type="ECO:0000313" key="2">
    <source>
        <dbReference type="EMBL" id="KAB2571115.1"/>
    </source>
</evidence>
<keyword evidence="3" id="KW-1185">Reference proteome</keyword>
<proteinExistence type="predicted"/>
<dbReference type="AlphaFoldDB" id="A0A5N5D0E0"/>
<name>A0A5N5D0E0_9PEZI</name>
<evidence type="ECO:0000256" key="1">
    <source>
        <dbReference type="SAM" id="Phobius"/>
    </source>
</evidence>
<feature type="transmembrane region" description="Helical" evidence="1">
    <location>
        <begin position="48"/>
        <end position="68"/>
    </location>
</feature>
<feature type="transmembrane region" description="Helical" evidence="1">
    <location>
        <begin position="12"/>
        <end position="36"/>
    </location>
</feature>
<accession>A0A5N5D0E0</accession>
<dbReference type="EMBL" id="VCHE01000111">
    <property type="protein sequence ID" value="KAB2571115.1"/>
    <property type="molecule type" value="Genomic_DNA"/>
</dbReference>